<comment type="similarity">
    <text evidence="1">Belongs to the peptidase A1 family.</text>
</comment>
<gene>
    <name evidence="3" type="ORF">X801_04650</name>
</gene>
<dbReference type="InterPro" id="IPR034164">
    <property type="entry name" value="Pepsin-like_dom"/>
</dbReference>
<dbReference type="Proteomes" id="UP000243686">
    <property type="component" value="Unassembled WGS sequence"/>
</dbReference>
<evidence type="ECO:0000313" key="4">
    <source>
        <dbReference type="Proteomes" id="UP000243686"/>
    </source>
</evidence>
<dbReference type="GO" id="GO:0004190">
    <property type="term" value="F:aspartic-type endopeptidase activity"/>
    <property type="evidence" value="ECO:0007669"/>
    <property type="project" value="InterPro"/>
</dbReference>
<accession>A0A1S8WY85</accession>
<feature type="domain" description="Peptidase A1" evidence="2">
    <location>
        <begin position="1"/>
        <end position="237"/>
    </location>
</feature>
<sequence>MQIGEYRLGQFHFHLIEGMGQRPIFLDYFSGKLGLAPASEVTQETFAQSLLRLFPNDPVFTFWFRPDADGEYRRGIFSFGGVHEYRYDGDLTYFPLVLPGDPWTIQAIKISLGENILCQQDCNIRFNTGVPHFYGPRDPTDEVHRLLEVDTTLFRVGAHALNCDEADSYPPLRVQFQGHDFEWRMDELWEMKGAGRNIVCRSGIRYSSSLPGWHIGQKLMFKLFTVFDLKNSRMGIAKASRP</sequence>
<dbReference type="PANTHER" id="PTHR47966:SF51">
    <property type="entry name" value="BETA-SITE APP-CLEAVING ENZYME, ISOFORM A-RELATED"/>
    <property type="match status" value="1"/>
</dbReference>
<dbReference type="CDD" id="cd05471">
    <property type="entry name" value="pepsin_like"/>
    <property type="match status" value="1"/>
</dbReference>
<dbReference type="InterPro" id="IPR033121">
    <property type="entry name" value="PEPTIDASE_A1"/>
</dbReference>
<dbReference type="Pfam" id="PF00026">
    <property type="entry name" value="Asp"/>
    <property type="match status" value="1"/>
</dbReference>
<dbReference type="AlphaFoldDB" id="A0A1S8WY85"/>
<evidence type="ECO:0000259" key="2">
    <source>
        <dbReference type="PROSITE" id="PS51767"/>
    </source>
</evidence>
<dbReference type="Gene3D" id="2.40.70.10">
    <property type="entry name" value="Acid Proteases"/>
    <property type="match status" value="1"/>
</dbReference>
<dbReference type="InterPro" id="IPR021109">
    <property type="entry name" value="Peptidase_aspartic_dom_sf"/>
</dbReference>
<reference evidence="3 4" key="1">
    <citation type="submission" date="2015-03" db="EMBL/GenBank/DDBJ databases">
        <title>Draft genome of the nematode, Opisthorchis viverrini.</title>
        <authorList>
            <person name="Mitreva M."/>
        </authorList>
    </citation>
    <scope>NUCLEOTIDE SEQUENCE [LARGE SCALE GENOMIC DNA]</scope>
    <source>
        <strain evidence="3">Khon Kaen</strain>
    </source>
</reference>
<dbReference type="EMBL" id="KV893269">
    <property type="protein sequence ID" value="OON19482.1"/>
    <property type="molecule type" value="Genomic_DNA"/>
</dbReference>
<name>A0A1S8WY85_OPIVI</name>
<dbReference type="PANTHER" id="PTHR47966">
    <property type="entry name" value="BETA-SITE APP-CLEAVING ENZYME, ISOFORM A-RELATED"/>
    <property type="match status" value="1"/>
</dbReference>
<protein>
    <recommendedName>
        <fullName evidence="2">Peptidase A1 domain-containing protein</fullName>
    </recommendedName>
</protein>
<keyword evidence="4" id="KW-1185">Reference proteome</keyword>
<organism evidence="3 4">
    <name type="scientific">Opisthorchis viverrini</name>
    <name type="common">Southeast Asian liver fluke</name>
    <dbReference type="NCBI Taxonomy" id="6198"/>
    <lineage>
        <taxon>Eukaryota</taxon>
        <taxon>Metazoa</taxon>
        <taxon>Spiralia</taxon>
        <taxon>Lophotrochozoa</taxon>
        <taxon>Platyhelminthes</taxon>
        <taxon>Trematoda</taxon>
        <taxon>Digenea</taxon>
        <taxon>Opisthorchiida</taxon>
        <taxon>Opisthorchiata</taxon>
        <taxon>Opisthorchiidae</taxon>
        <taxon>Opisthorchis</taxon>
    </lineage>
</organism>
<dbReference type="GO" id="GO:0006508">
    <property type="term" value="P:proteolysis"/>
    <property type="evidence" value="ECO:0007669"/>
    <property type="project" value="InterPro"/>
</dbReference>
<dbReference type="PROSITE" id="PS51767">
    <property type="entry name" value="PEPTIDASE_A1"/>
    <property type="match status" value="1"/>
</dbReference>
<evidence type="ECO:0000313" key="3">
    <source>
        <dbReference type="EMBL" id="OON19482.1"/>
    </source>
</evidence>
<evidence type="ECO:0000256" key="1">
    <source>
        <dbReference type="ARBA" id="ARBA00007447"/>
    </source>
</evidence>
<dbReference type="SUPFAM" id="SSF50630">
    <property type="entry name" value="Acid proteases"/>
    <property type="match status" value="1"/>
</dbReference>
<dbReference type="InterPro" id="IPR001461">
    <property type="entry name" value="Aspartic_peptidase_A1"/>
</dbReference>
<proteinExistence type="inferred from homology"/>